<dbReference type="SUPFAM" id="SSF52540">
    <property type="entry name" value="P-loop containing nucleoside triphosphate hydrolases"/>
    <property type="match status" value="1"/>
</dbReference>
<sequence>MDELKTEALATLKQYFGYLDFRPLQEEIVLAAAQGTDTLALMPTGGGKSICFQVPALMKPGICLVISPLIALMKDQVDHLKKRGIKALAIHSGMQKREIDTLLDNCVYGDYKFLYVSPERLKTELFLERFKKMNVNLLAVDEAHCISQWGYDFRPAYLEIVKIRELVPEVPVLALTASATLAVREDIIEKLEMKPATVFVQSFARSNLSYAVRWAENKVEKAVEILQKVPGSAIIYLRSRKGTKETAQHLIQLGISATFYHAGLEQKDRNQRQMDWIQGKVRVMVATNAFGMGIDKPDVRLVLHLDIPENLENYYQEAGRAGRDRIKAFAVLMVREQDCLALIEMAEKSYPPEDQIKRVYQCLANYYRLAVGSAEMSSFDFDFANFANTYSLDVKMAYNAIKVLQEESFLLFSESVFVPSSLHFLVSQTKIYEAQIAYAKLDPLIKLLLRLHGGELFVNYIRIWENKLSQLLKIPEKEVVKMLTRMDELGLVAYTPKKDKPQVTFMTPRKDAGTLPLDKKRINQRRTQAKEKAGQMVAYAKNVKNCRTSLILDYFGEKNEYTCGICDTCLQNKKEKERGSYQKCLESKILKTLAAGQAFSLKDLLELVGESPDDLTVEVIRHLEDEGLLVTGENGKIRLT</sequence>
<dbReference type="CDD" id="cd17920">
    <property type="entry name" value="DEXHc_RecQ"/>
    <property type="match status" value="1"/>
</dbReference>
<evidence type="ECO:0000256" key="4">
    <source>
        <dbReference type="ARBA" id="ARBA00022801"/>
    </source>
</evidence>
<keyword evidence="2" id="KW-0479">Metal-binding</keyword>
<dbReference type="SMART" id="SM00487">
    <property type="entry name" value="DEXDc"/>
    <property type="match status" value="1"/>
</dbReference>
<comment type="similarity">
    <text evidence="1">Belongs to the helicase family. RecQ subfamily.</text>
</comment>
<gene>
    <name evidence="15" type="ORF">QWZ15_15165</name>
</gene>
<keyword evidence="7" id="KW-0238">DNA-binding</keyword>
<organism evidence="15 16">
    <name type="scientific">Cyclobacterium jeungdonense</name>
    <dbReference type="NCBI Taxonomy" id="708087"/>
    <lineage>
        <taxon>Bacteria</taxon>
        <taxon>Pseudomonadati</taxon>
        <taxon>Bacteroidota</taxon>
        <taxon>Cytophagia</taxon>
        <taxon>Cytophagales</taxon>
        <taxon>Cyclobacteriaceae</taxon>
        <taxon>Cyclobacterium</taxon>
    </lineage>
</organism>
<dbReference type="NCBIfam" id="TIGR00614">
    <property type="entry name" value="recQ_fam"/>
    <property type="match status" value="1"/>
</dbReference>
<keyword evidence="5 15" id="KW-0347">Helicase</keyword>
<dbReference type="InterPro" id="IPR036388">
    <property type="entry name" value="WH-like_DNA-bd_sf"/>
</dbReference>
<evidence type="ECO:0000313" key="15">
    <source>
        <dbReference type="EMBL" id="MDN3689176.1"/>
    </source>
</evidence>
<dbReference type="InterPro" id="IPR032284">
    <property type="entry name" value="RecQ_Zn-bd"/>
</dbReference>
<dbReference type="InterPro" id="IPR004589">
    <property type="entry name" value="DNA_helicase_ATP-dep_RecQ"/>
</dbReference>
<reference evidence="16" key="1">
    <citation type="journal article" date="2019" name="Int. J. Syst. Evol. Microbiol.">
        <title>The Global Catalogue of Microorganisms (GCM) 10K type strain sequencing project: providing services to taxonomists for standard genome sequencing and annotation.</title>
        <authorList>
            <consortium name="The Broad Institute Genomics Platform"/>
            <consortium name="The Broad Institute Genome Sequencing Center for Infectious Disease"/>
            <person name="Wu L."/>
            <person name="Ma J."/>
        </authorList>
    </citation>
    <scope>NUCLEOTIDE SEQUENCE [LARGE SCALE GENOMIC DNA]</scope>
    <source>
        <strain evidence="16">CECT 7706</strain>
    </source>
</reference>
<feature type="domain" description="Helicase C-terminal" evidence="14">
    <location>
        <begin position="218"/>
        <end position="367"/>
    </location>
</feature>
<evidence type="ECO:0000256" key="9">
    <source>
        <dbReference type="ARBA" id="ARBA00034617"/>
    </source>
</evidence>
<evidence type="ECO:0000259" key="14">
    <source>
        <dbReference type="PROSITE" id="PS51194"/>
    </source>
</evidence>
<keyword evidence="3" id="KW-0547">Nucleotide-binding</keyword>
<dbReference type="PROSITE" id="PS51192">
    <property type="entry name" value="HELICASE_ATP_BIND_1"/>
    <property type="match status" value="1"/>
</dbReference>
<feature type="domain" description="Helicase ATP-binding" evidence="13">
    <location>
        <begin position="29"/>
        <end position="197"/>
    </location>
</feature>
<keyword evidence="4" id="KW-0378">Hydrolase</keyword>
<dbReference type="InterPro" id="IPR001650">
    <property type="entry name" value="Helicase_C-like"/>
</dbReference>
<comment type="catalytic activity">
    <reaction evidence="9">
        <text>Couples ATP hydrolysis with the unwinding of duplex DNA by translocating in the 3'-5' direction.</text>
        <dbReference type="EC" id="5.6.2.4"/>
    </reaction>
</comment>
<dbReference type="EC" id="5.6.2.4" evidence="10"/>
<evidence type="ECO:0000256" key="3">
    <source>
        <dbReference type="ARBA" id="ARBA00022741"/>
    </source>
</evidence>
<evidence type="ECO:0000256" key="10">
    <source>
        <dbReference type="ARBA" id="ARBA00034808"/>
    </source>
</evidence>
<keyword evidence="6" id="KW-0067">ATP-binding</keyword>
<proteinExistence type="inferred from homology"/>
<evidence type="ECO:0000256" key="1">
    <source>
        <dbReference type="ARBA" id="ARBA00005446"/>
    </source>
</evidence>
<comment type="caution">
    <text evidence="15">The sequence shown here is derived from an EMBL/GenBank/DDBJ whole genome shotgun (WGS) entry which is preliminary data.</text>
</comment>
<evidence type="ECO:0000256" key="5">
    <source>
        <dbReference type="ARBA" id="ARBA00022806"/>
    </source>
</evidence>
<evidence type="ECO:0000313" key="16">
    <source>
        <dbReference type="Proteomes" id="UP001236663"/>
    </source>
</evidence>
<dbReference type="SMART" id="SM00490">
    <property type="entry name" value="HELICc"/>
    <property type="match status" value="1"/>
</dbReference>
<dbReference type="InterPro" id="IPR014001">
    <property type="entry name" value="Helicase_ATP-bd"/>
</dbReference>
<dbReference type="InterPro" id="IPR011545">
    <property type="entry name" value="DEAD/DEAH_box_helicase_dom"/>
</dbReference>
<dbReference type="RefSeq" id="WP_240459410.1">
    <property type="nucleotide sequence ID" value="NZ_JAUFQS010000019.1"/>
</dbReference>
<keyword evidence="16" id="KW-1185">Reference proteome</keyword>
<dbReference type="Pfam" id="PF00271">
    <property type="entry name" value="Helicase_C"/>
    <property type="match status" value="1"/>
</dbReference>
<keyword evidence="8" id="KW-0413">Isomerase</keyword>
<evidence type="ECO:0000256" key="12">
    <source>
        <dbReference type="ARBA" id="ARBA00044550"/>
    </source>
</evidence>
<dbReference type="PROSITE" id="PS51194">
    <property type="entry name" value="HELICASE_CTER"/>
    <property type="match status" value="1"/>
</dbReference>
<dbReference type="InterPro" id="IPR027417">
    <property type="entry name" value="P-loop_NTPase"/>
</dbReference>
<evidence type="ECO:0000259" key="13">
    <source>
        <dbReference type="PROSITE" id="PS51192"/>
    </source>
</evidence>
<dbReference type="Pfam" id="PF00270">
    <property type="entry name" value="DEAD"/>
    <property type="match status" value="1"/>
</dbReference>
<evidence type="ECO:0000256" key="8">
    <source>
        <dbReference type="ARBA" id="ARBA00023235"/>
    </source>
</evidence>
<accession>A0ABT8CBX6</accession>
<dbReference type="EMBL" id="JAUFQS010000019">
    <property type="protein sequence ID" value="MDN3689176.1"/>
    <property type="molecule type" value="Genomic_DNA"/>
</dbReference>
<dbReference type="PANTHER" id="PTHR13710:SF105">
    <property type="entry name" value="ATP-DEPENDENT DNA HELICASE Q1"/>
    <property type="match status" value="1"/>
</dbReference>
<name>A0ABT8CBX6_9BACT</name>
<evidence type="ECO:0000256" key="2">
    <source>
        <dbReference type="ARBA" id="ARBA00022723"/>
    </source>
</evidence>
<dbReference type="Gene3D" id="3.40.50.300">
    <property type="entry name" value="P-loop containing nucleotide triphosphate hydrolases"/>
    <property type="match status" value="2"/>
</dbReference>
<evidence type="ECO:0000256" key="7">
    <source>
        <dbReference type="ARBA" id="ARBA00023125"/>
    </source>
</evidence>
<dbReference type="Proteomes" id="UP001236663">
    <property type="component" value="Unassembled WGS sequence"/>
</dbReference>
<dbReference type="Gene3D" id="1.10.10.10">
    <property type="entry name" value="Winged helix-like DNA-binding domain superfamily/Winged helix DNA-binding domain"/>
    <property type="match status" value="1"/>
</dbReference>
<dbReference type="PANTHER" id="PTHR13710">
    <property type="entry name" value="DNA HELICASE RECQ FAMILY MEMBER"/>
    <property type="match status" value="1"/>
</dbReference>
<protein>
    <recommendedName>
        <fullName evidence="11">ATP-dependent DNA helicase RecQ</fullName>
        <ecNumber evidence="10">5.6.2.4</ecNumber>
    </recommendedName>
    <alternativeName>
        <fullName evidence="12">DNA 3'-5' helicase RecQ</fullName>
    </alternativeName>
</protein>
<dbReference type="Pfam" id="PF16124">
    <property type="entry name" value="RecQ_Zn_bind"/>
    <property type="match status" value="1"/>
</dbReference>
<evidence type="ECO:0000256" key="11">
    <source>
        <dbReference type="ARBA" id="ARBA00044535"/>
    </source>
</evidence>
<dbReference type="GO" id="GO:0004386">
    <property type="term" value="F:helicase activity"/>
    <property type="evidence" value="ECO:0007669"/>
    <property type="project" value="UniProtKB-KW"/>
</dbReference>
<evidence type="ECO:0000256" key="6">
    <source>
        <dbReference type="ARBA" id="ARBA00022840"/>
    </source>
</evidence>